<protein>
    <submittedName>
        <fullName evidence="3">DUF2142 domain-containing protein</fullName>
    </submittedName>
</protein>
<evidence type="ECO:0000256" key="1">
    <source>
        <dbReference type="SAM" id="Phobius"/>
    </source>
</evidence>
<dbReference type="RefSeq" id="WP_003099959.1">
    <property type="nucleotide sequence ID" value="NZ_CP010783.1"/>
</dbReference>
<feature type="transmembrane region" description="Helical" evidence="1">
    <location>
        <begin position="384"/>
        <end position="402"/>
    </location>
</feature>
<keyword evidence="1" id="KW-0812">Transmembrane</keyword>
<proteinExistence type="predicted"/>
<gene>
    <name evidence="3" type="ORF">DIY07_05960</name>
    <name evidence="2" type="ORF">DQ08_05690</name>
</gene>
<dbReference type="InterPro" id="IPR018674">
    <property type="entry name" value="DUF2142_membrane"/>
</dbReference>
<feature type="transmembrane region" description="Helical" evidence="1">
    <location>
        <begin position="198"/>
        <end position="226"/>
    </location>
</feature>
<feature type="transmembrane region" description="Helical" evidence="1">
    <location>
        <begin position="168"/>
        <end position="186"/>
    </location>
</feature>
<feature type="transmembrane region" description="Helical" evidence="1">
    <location>
        <begin position="298"/>
        <end position="326"/>
    </location>
</feature>
<sequence>MKVEKMYLLLASLLISLSILIMPVTQVPDERVHAHFAWDIVYQEKPQKHTWLQGTGIENKQPADKAINFKGYQKFFTQKIDFSKEKTRLKFSIVNIRHIPQLIGMVIGKMIYPSAGVIITAGRITNAFIYILAIYYLIKYIKVGKYTLMFISLLPMMIHQAGSLSYDVLNFVAIASFFVCYINLMIDKKVTWKKLFGYLLLIILLYAVKPNNLLLFPLIGFINFRFEGPYINKLNPILEFWQRNRLKIVVLLTLLCLIVLTFVLSKRTSVLHFIHMIFNTLFVNNLNPDLNNVLTTGVFGFFGMLVIQMPAWVIWLNIFVLTIVFLQEAQSHLNDVTTKEVGISSFIMVLLQVVVIIITMYFAWTPKMLGENANISVGAQGRYFTPFLLYLFPLFMSLKNYFNFYLNKKLFVPLVLGTIVFNYVIYNILIMLYYWV</sequence>
<dbReference type="GeneID" id="35765405"/>
<dbReference type="eggNOG" id="COG4713">
    <property type="taxonomic scope" value="Bacteria"/>
</dbReference>
<evidence type="ECO:0000313" key="4">
    <source>
        <dbReference type="Proteomes" id="UP000025245"/>
    </source>
</evidence>
<feature type="transmembrane region" description="Helical" evidence="1">
    <location>
        <begin position="115"/>
        <end position="138"/>
    </location>
</feature>
<feature type="transmembrane region" description="Helical" evidence="1">
    <location>
        <begin position="246"/>
        <end position="263"/>
    </location>
</feature>
<dbReference type="Proteomes" id="UP000025245">
    <property type="component" value="Chromosome"/>
</dbReference>
<dbReference type="EMBL" id="QLQD01000054">
    <property type="protein sequence ID" value="RLU56696.1"/>
    <property type="molecule type" value="Genomic_DNA"/>
</dbReference>
<evidence type="ECO:0000313" key="3">
    <source>
        <dbReference type="EMBL" id="RLU56696.1"/>
    </source>
</evidence>
<dbReference type="KEGG" id="siq:DQ08_05690"/>
<feature type="transmembrane region" description="Helical" evidence="1">
    <location>
        <begin position="346"/>
        <end position="364"/>
    </location>
</feature>
<dbReference type="Pfam" id="PF09913">
    <property type="entry name" value="DUF2142"/>
    <property type="match status" value="1"/>
</dbReference>
<reference evidence="3 5" key="2">
    <citation type="submission" date="2018-06" db="EMBL/GenBank/DDBJ databases">
        <title>Mutators as drivers of adaptation in pathogenic bacteria and a risk factor for host jumps and vaccine escape.</title>
        <authorList>
            <person name="Barnes A.C."/>
            <person name="Silayeva O."/>
        </authorList>
    </citation>
    <scope>NUCLEOTIDE SEQUENCE [LARGE SCALE GENOMIC DNA]</scope>
    <source>
        <strain evidence="3 5">QMA0445</strain>
    </source>
</reference>
<dbReference type="STRING" id="1346.BMF34_05755"/>
<organism evidence="3 5">
    <name type="scientific">Streptococcus iniae</name>
    <name type="common">Streptococcus shiloi</name>
    <dbReference type="NCBI Taxonomy" id="1346"/>
    <lineage>
        <taxon>Bacteria</taxon>
        <taxon>Bacillati</taxon>
        <taxon>Bacillota</taxon>
        <taxon>Bacilli</taxon>
        <taxon>Lactobacillales</taxon>
        <taxon>Streptococcaceae</taxon>
        <taxon>Streptococcus</taxon>
    </lineage>
</organism>
<dbReference type="OrthoDB" id="2224229at2"/>
<keyword evidence="4" id="KW-1185">Reference proteome</keyword>
<dbReference type="Proteomes" id="UP000269148">
    <property type="component" value="Unassembled WGS sequence"/>
</dbReference>
<accession>A0A1J0MZH5</accession>
<dbReference type="AlphaFoldDB" id="A0A1J0MZH5"/>
<name>A0A1J0MZH5_STRIN</name>
<evidence type="ECO:0000313" key="5">
    <source>
        <dbReference type="Proteomes" id="UP000269148"/>
    </source>
</evidence>
<reference evidence="2 4" key="1">
    <citation type="journal article" date="2014" name="Genome Announc.">
        <title>Complete Genome Sequence of a Virulent Strain, Streptococcus iniae ISET0901, Isolated from Diseased Tilapia.</title>
        <authorList>
            <person name="Pridgeon J.W."/>
            <person name="Zhang D."/>
            <person name="Zhang L."/>
        </authorList>
    </citation>
    <scope>NUCLEOTIDE SEQUENCE [LARGE SCALE GENOMIC DNA]</scope>
    <source>
        <strain evidence="2 4">ISET0901</strain>
    </source>
</reference>
<dbReference type="KEGG" id="siz:SI82_05845"/>
<feature type="transmembrane region" description="Helical" evidence="1">
    <location>
        <begin position="414"/>
        <end position="435"/>
    </location>
</feature>
<dbReference type="EMBL" id="CP007586">
    <property type="protein sequence ID" value="AHY15952.1"/>
    <property type="molecule type" value="Genomic_DNA"/>
</dbReference>
<evidence type="ECO:0000313" key="2">
    <source>
        <dbReference type="EMBL" id="AHY15952.1"/>
    </source>
</evidence>
<keyword evidence="1" id="KW-1133">Transmembrane helix</keyword>
<dbReference type="KEGG" id="sio:DW64_05685"/>
<keyword evidence="1" id="KW-0472">Membrane</keyword>